<feature type="region of interest" description="Disordered" evidence="1">
    <location>
        <begin position="140"/>
        <end position="167"/>
    </location>
</feature>
<comment type="caution">
    <text evidence="2">The sequence shown here is derived from an EMBL/GenBank/DDBJ whole genome shotgun (WGS) entry which is preliminary data.</text>
</comment>
<dbReference type="EMBL" id="JAJSOF020000013">
    <property type="protein sequence ID" value="KAJ4442600.1"/>
    <property type="molecule type" value="Genomic_DNA"/>
</dbReference>
<organism evidence="2 3">
    <name type="scientific">Periplaneta americana</name>
    <name type="common">American cockroach</name>
    <name type="synonym">Blatta americana</name>
    <dbReference type="NCBI Taxonomy" id="6978"/>
    <lineage>
        <taxon>Eukaryota</taxon>
        <taxon>Metazoa</taxon>
        <taxon>Ecdysozoa</taxon>
        <taxon>Arthropoda</taxon>
        <taxon>Hexapoda</taxon>
        <taxon>Insecta</taxon>
        <taxon>Pterygota</taxon>
        <taxon>Neoptera</taxon>
        <taxon>Polyneoptera</taxon>
        <taxon>Dictyoptera</taxon>
        <taxon>Blattodea</taxon>
        <taxon>Blattoidea</taxon>
        <taxon>Blattidae</taxon>
        <taxon>Blattinae</taxon>
        <taxon>Periplaneta</taxon>
    </lineage>
</organism>
<evidence type="ECO:0000256" key="1">
    <source>
        <dbReference type="SAM" id="MobiDB-lite"/>
    </source>
</evidence>
<sequence length="191" mass="20871">MAGLCEGGNEPPSSLKAIFPTFRETLHGAARHTGWEPLISKCVMACCMSSFDLAVPMSLEMINLPTLPRKTYYLNAREVALASTAFILKSTLLIDTYGNVSSGKNVNCLETRTEGNIFEYDLVLAKNYCCEIRIEVDITTPPKTPQTPSAQGHLGLPNSSSTDTSFEELSPVPLIALKSGVKRVRKRQDSD</sequence>
<name>A0ABQ8T7W2_PERAM</name>
<keyword evidence="3" id="KW-1185">Reference proteome</keyword>
<protein>
    <submittedName>
        <fullName evidence="2">Uncharacterized protein</fullName>
    </submittedName>
</protein>
<reference evidence="2 3" key="1">
    <citation type="journal article" date="2022" name="Allergy">
        <title>Genome assembly and annotation of Periplaneta americana reveal a comprehensive cockroach allergen profile.</title>
        <authorList>
            <person name="Wang L."/>
            <person name="Xiong Q."/>
            <person name="Saelim N."/>
            <person name="Wang L."/>
            <person name="Nong W."/>
            <person name="Wan A.T."/>
            <person name="Shi M."/>
            <person name="Liu X."/>
            <person name="Cao Q."/>
            <person name="Hui J.H.L."/>
            <person name="Sookrung N."/>
            <person name="Leung T.F."/>
            <person name="Tungtrongchitr A."/>
            <person name="Tsui S.K.W."/>
        </authorList>
    </citation>
    <scope>NUCLEOTIDE SEQUENCE [LARGE SCALE GENOMIC DNA]</scope>
    <source>
        <strain evidence="2">PWHHKU_190912</strain>
    </source>
</reference>
<proteinExistence type="predicted"/>
<accession>A0ABQ8T7W2</accession>
<gene>
    <name evidence="2" type="ORF">ANN_04189</name>
</gene>
<evidence type="ECO:0000313" key="2">
    <source>
        <dbReference type="EMBL" id="KAJ4442600.1"/>
    </source>
</evidence>
<evidence type="ECO:0000313" key="3">
    <source>
        <dbReference type="Proteomes" id="UP001148838"/>
    </source>
</evidence>
<dbReference type="Proteomes" id="UP001148838">
    <property type="component" value="Unassembled WGS sequence"/>
</dbReference>